<feature type="signal peptide" evidence="2">
    <location>
        <begin position="1"/>
        <end position="17"/>
    </location>
</feature>
<dbReference type="InterPro" id="IPR012674">
    <property type="entry name" value="Calycin"/>
</dbReference>
<dbReference type="Proteomes" id="UP001353858">
    <property type="component" value="Unassembled WGS sequence"/>
</dbReference>
<evidence type="ECO:0000256" key="1">
    <source>
        <dbReference type="RuleBase" id="RU003695"/>
    </source>
</evidence>
<sequence>MFSLALLVLLGVSTCSAATRALGGCPKIQPEKDVDFSQLLGTWYSIQQTSNSAPCLRYNITEESFGHYQITETRVSSGFVDAIGFHHESENTADIAISDPSEEGVFDMKVPYDLGNYKVTIFLTDYYNYMAMFSCRTLPMTKSIFHTWSAHIFSREKVLKVEYLEKARSRLSAYNLDPFLLDNTDQSNCAEAGSKGVFVKAAAEGVNVLKDTVGQVADNVVTKVKGVLSHIDSDYHE</sequence>
<dbReference type="Gene3D" id="2.40.128.20">
    <property type="match status" value="1"/>
</dbReference>
<evidence type="ECO:0000259" key="3">
    <source>
        <dbReference type="Pfam" id="PF00061"/>
    </source>
</evidence>
<organism evidence="4 5">
    <name type="scientific">Aquatica leii</name>
    <dbReference type="NCBI Taxonomy" id="1421715"/>
    <lineage>
        <taxon>Eukaryota</taxon>
        <taxon>Metazoa</taxon>
        <taxon>Ecdysozoa</taxon>
        <taxon>Arthropoda</taxon>
        <taxon>Hexapoda</taxon>
        <taxon>Insecta</taxon>
        <taxon>Pterygota</taxon>
        <taxon>Neoptera</taxon>
        <taxon>Endopterygota</taxon>
        <taxon>Coleoptera</taxon>
        <taxon>Polyphaga</taxon>
        <taxon>Elateriformia</taxon>
        <taxon>Elateroidea</taxon>
        <taxon>Lampyridae</taxon>
        <taxon>Luciolinae</taxon>
        <taxon>Aquatica</taxon>
    </lineage>
</organism>
<dbReference type="InterPro" id="IPR000566">
    <property type="entry name" value="Lipocln_cytosolic_FA-bd_dom"/>
</dbReference>
<comment type="similarity">
    <text evidence="1">Belongs to the calycin superfamily. Lipocalin family.</text>
</comment>
<dbReference type="GO" id="GO:0000302">
    <property type="term" value="P:response to reactive oxygen species"/>
    <property type="evidence" value="ECO:0007669"/>
    <property type="project" value="TreeGrafter"/>
</dbReference>
<dbReference type="GO" id="GO:0006629">
    <property type="term" value="P:lipid metabolic process"/>
    <property type="evidence" value="ECO:0007669"/>
    <property type="project" value="TreeGrafter"/>
</dbReference>
<keyword evidence="5" id="KW-1185">Reference proteome</keyword>
<dbReference type="GO" id="GO:0005737">
    <property type="term" value="C:cytoplasm"/>
    <property type="evidence" value="ECO:0007669"/>
    <property type="project" value="TreeGrafter"/>
</dbReference>
<dbReference type="CDD" id="cd00301">
    <property type="entry name" value="lipocalin_FABP"/>
    <property type="match status" value="1"/>
</dbReference>
<dbReference type="SUPFAM" id="SSF50814">
    <property type="entry name" value="Lipocalins"/>
    <property type="match status" value="1"/>
</dbReference>
<dbReference type="AlphaFoldDB" id="A0AAN7QHQ7"/>
<reference evidence="5" key="1">
    <citation type="submission" date="2023-01" db="EMBL/GenBank/DDBJ databases">
        <title>Key to firefly adult light organ development and bioluminescence: homeobox transcription factors regulate luciferase expression and transportation to peroxisome.</title>
        <authorList>
            <person name="Fu X."/>
        </authorList>
    </citation>
    <scope>NUCLEOTIDE SEQUENCE [LARGE SCALE GENOMIC DNA]</scope>
</reference>
<dbReference type="InterPro" id="IPR022272">
    <property type="entry name" value="Lipocalin_CS"/>
</dbReference>
<evidence type="ECO:0000256" key="2">
    <source>
        <dbReference type="SAM" id="SignalP"/>
    </source>
</evidence>
<comment type="caution">
    <text evidence="4">The sequence shown here is derived from an EMBL/GenBank/DDBJ whole genome shotgun (WGS) entry which is preliminary data.</text>
</comment>
<evidence type="ECO:0000313" key="4">
    <source>
        <dbReference type="EMBL" id="KAK4878253.1"/>
    </source>
</evidence>
<protein>
    <recommendedName>
        <fullName evidence="3">Lipocalin/cytosolic fatty-acid binding domain-containing protein</fullName>
    </recommendedName>
</protein>
<dbReference type="Pfam" id="PF00061">
    <property type="entry name" value="Lipocalin"/>
    <property type="match status" value="1"/>
</dbReference>
<feature type="domain" description="Lipocalin/cytosolic fatty-acid binding" evidence="3">
    <location>
        <begin position="41"/>
        <end position="176"/>
    </location>
</feature>
<evidence type="ECO:0000313" key="5">
    <source>
        <dbReference type="Proteomes" id="UP001353858"/>
    </source>
</evidence>
<proteinExistence type="inferred from homology"/>
<dbReference type="PROSITE" id="PS00213">
    <property type="entry name" value="LIPOCALIN"/>
    <property type="match status" value="1"/>
</dbReference>
<dbReference type="PANTHER" id="PTHR10612:SF49">
    <property type="entry name" value="APOLIPOPROTEIN D-LIKE PROTEIN"/>
    <property type="match status" value="1"/>
</dbReference>
<name>A0AAN7QHQ7_9COLE</name>
<feature type="chain" id="PRO_5042912795" description="Lipocalin/cytosolic fatty-acid binding domain-containing protein" evidence="2">
    <location>
        <begin position="18"/>
        <end position="237"/>
    </location>
</feature>
<dbReference type="EMBL" id="JARPUR010000004">
    <property type="protein sequence ID" value="KAK4878253.1"/>
    <property type="molecule type" value="Genomic_DNA"/>
</dbReference>
<dbReference type="PANTHER" id="PTHR10612">
    <property type="entry name" value="APOLIPOPROTEIN D"/>
    <property type="match status" value="1"/>
</dbReference>
<gene>
    <name evidence="4" type="ORF">RN001_010759</name>
</gene>
<keyword evidence="2" id="KW-0732">Signal</keyword>
<accession>A0AAN7QHQ7</accession>